<dbReference type="Pfam" id="PF00027">
    <property type="entry name" value="cNMP_binding"/>
    <property type="match status" value="1"/>
</dbReference>
<dbReference type="GO" id="GO:0005249">
    <property type="term" value="F:voltage-gated potassium channel activity"/>
    <property type="evidence" value="ECO:0007669"/>
    <property type="project" value="InterPro"/>
</dbReference>
<proteinExistence type="predicted"/>
<keyword evidence="3" id="KW-1185">Reference proteome</keyword>
<dbReference type="SUPFAM" id="SSF51206">
    <property type="entry name" value="cAMP-binding domain-like"/>
    <property type="match status" value="1"/>
</dbReference>
<evidence type="ECO:0000313" key="3">
    <source>
        <dbReference type="Proteomes" id="UP000663722"/>
    </source>
</evidence>
<protein>
    <submittedName>
        <fullName evidence="2">Cyclic nucleotide-binding domain-containing protein</fullName>
    </submittedName>
</protein>
<dbReference type="SMART" id="SM00100">
    <property type="entry name" value="cNMP"/>
    <property type="match status" value="1"/>
</dbReference>
<dbReference type="InterPro" id="IPR018490">
    <property type="entry name" value="cNMP-bd_dom_sf"/>
</dbReference>
<dbReference type="InterPro" id="IPR014710">
    <property type="entry name" value="RmlC-like_jellyroll"/>
</dbReference>
<evidence type="ECO:0000259" key="1">
    <source>
        <dbReference type="PROSITE" id="PS50042"/>
    </source>
</evidence>
<sequence length="160" mass="18301">MISLDFLEKVEIFKGLNDDQLAVIQSCCEEKEFQRGDKLFDEGEDATHLYMMTGGEVDLRLDSPETEGSDERTLSSISETMAFGRSSLVPPYKMTLSCYCASRVCRVARVDSKKLLELFEKDTRLGYSVMSNLATVMSKRFHKLQNKIAKRRGEEMMSNW</sequence>
<dbReference type="PROSITE" id="PS50042">
    <property type="entry name" value="CNMP_BINDING_3"/>
    <property type="match status" value="1"/>
</dbReference>
<dbReference type="Gene3D" id="2.60.120.10">
    <property type="entry name" value="Jelly Rolls"/>
    <property type="match status" value="1"/>
</dbReference>
<dbReference type="AlphaFoldDB" id="A0A975BM04"/>
<dbReference type="InterPro" id="IPR045319">
    <property type="entry name" value="KAT/AKT"/>
</dbReference>
<dbReference type="KEGG" id="dmm:dnm_041990"/>
<reference evidence="2" key="1">
    <citation type="journal article" date="2021" name="Microb. Physiol.">
        <title>Proteogenomic Insights into the Physiology of Marine, Sulfate-Reducing, Filamentous Desulfonema limicola and Desulfonema magnum.</title>
        <authorList>
            <person name="Schnaars V."/>
            <person name="Wohlbrand L."/>
            <person name="Scheve S."/>
            <person name="Hinrichs C."/>
            <person name="Reinhardt R."/>
            <person name="Rabus R."/>
        </authorList>
    </citation>
    <scope>NUCLEOTIDE SEQUENCE</scope>
    <source>
        <strain evidence="2">4be13</strain>
    </source>
</reference>
<dbReference type="EMBL" id="CP061800">
    <property type="protein sequence ID" value="QTA88159.1"/>
    <property type="molecule type" value="Genomic_DNA"/>
</dbReference>
<accession>A0A975BM04</accession>
<feature type="domain" description="Cyclic nucleotide-binding" evidence="1">
    <location>
        <begin position="12"/>
        <end position="119"/>
    </location>
</feature>
<evidence type="ECO:0000313" key="2">
    <source>
        <dbReference type="EMBL" id="QTA88159.1"/>
    </source>
</evidence>
<organism evidence="2 3">
    <name type="scientific">Desulfonema magnum</name>
    <dbReference type="NCBI Taxonomy" id="45655"/>
    <lineage>
        <taxon>Bacteria</taxon>
        <taxon>Pseudomonadati</taxon>
        <taxon>Thermodesulfobacteriota</taxon>
        <taxon>Desulfobacteria</taxon>
        <taxon>Desulfobacterales</taxon>
        <taxon>Desulfococcaceae</taxon>
        <taxon>Desulfonema</taxon>
    </lineage>
</organism>
<dbReference type="CDD" id="cd00038">
    <property type="entry name" value="CAP_ED"/>
    <property type="match status" value="1"/>
</dbReference>
<name>A0A975BM04_9BACT</name>
<gene>
    <name evidence="2" type="ORF">dnm_041990</name>
</gene>
<dbReference type="RefSeq" id="WP_207683044.1">
    <property type="nucleotide sequence ID" value="NZ_CP061800.1"/>
</dbReference>
<dbReference type="InterPro" id="IPR000595">
    <property type="entry name" value="cNMP-bd_dom"/>
</dbReference>
<dbReference type="PANTHER" id="PTHR45743">
    <property type="entry name" value="POTASSIUM CHANNEL AKT1"/>
    <property type="match status" value="1"/>
</dbReference>
<dbReference type="Proteomes" id="UP000663722">
    <property type="component" value="Chromosome"/>
</dbReference>